<evidence type="ECO:0000313" key="3">
    <source>
        <dbReference type="EMBL" id="EMZ27929.1"/>
    </source>
</evidence>
<dbReference type="STRING" id="1235802.C823_02070"/>
<organism evidence="3 4">
    <name type="scientific">Eubacterium plexicaudatum ASF492</name>
    <dbReference type="NCBI Taxonomy" id="1235802"/>
    <lineage>
        <taxon>Bacteria</taxon>
        <taxon>Bacillati</taxon>
        <taxon>Bacillota</taxon>
        <taxon>Clostridia</taxon>
        <taxon>Eubacteriales</taxon>
        <taxon>Eubacteriaceae</taxon>
        <taxon>Eubacterium</taxon>
    </lineage>
</organism>
<name>N2ATW5_9FIRM</name>
<evidence type="ECO:0000259" key="1">
    <source>
        <dbReference type="Pfam" id="PF17389"/>
    </source>
</evidence>
<dbReference type="GO" id="GO:0005975">
    <property type="term" value="P:carbohydrate metabolic process"/>
    <property type="evidence" value="ECO:0007669"/>
    <property type="project" value="InterPro"/>
</dbReference>
<dbReference type="PANTHER" id="PTHR34987">
    <property type="entry name" value="C, PUTATIVE (AFU_ORTHOLOGUE AFUA_3G02880)-RELATED"/>
    <property type="match status" value="1"/>
</dbReference>
<reference evidence="3 4" key="1">
    <citation type="journal article" date="2014" name="Genome Announc.">
        <title>Draft genome sequences of the altered schaedler flora, a defined bacterial community from gnotobiotic mice.</title>
        <authorList>
            <person name="Wannemuehler M.J."/>
            <person name="Overstreet A.M."/>
            <person name="Ward D.V."/>
            <person name="Phillips G.J."/>
        </authorList>
    </citation>
    <scope>NUCLEOTIDE SEQUENCE [LARGE SCALE GENOMIC DNA]</scope>
    <source>
        <strain evidence="3 4">ASF492</strain>
    </source>
</reference>
<dbReference type="SUPFAM" id="SSF48208">
    <property type="entry name" value="Six-hairpin glycosidases"/>
    <property type="match status" value="1"/>
</dbReference>
<dbReference type="Pfam" id="PF17389">
    <property type="entry name" value="Bac_rhamnosid6H"/>
    <property type="match status" value="1"/>
</dbReference>
<dbReference type="InterPro" id="IPR008928">
    <property type="entry name" value="6-hairpin_glycosidase_sf"/>
</dbReference>
<dbReference type="InterPro" id="IPR049164">
    <property type="entry name" value="Glyco_hydro_78_N"/>
</dbReference>
<dbReference type="InterPro" id="IPR035396">
    <property type="entry name" value="Bac_rhamnosid6H"/>
</dbReference>
<dbReference type="OrthoDB" id="9815108at2"/>
<comment type="caution">
    <text evidence="3">The sequence shown here is derived from an EMBL/GenBank/DDBJ whole genome shotgun (WGS) entry which is preliminary data.</text>
</comment>
<protein>
    <submittedName>
        <fullName evidence="3">Uncharacterized protein</fullName>
    </submittedName>
</protein>
<accession>N2ATW5</accession>
<dbReference type="EMBL" id="AQFT01000066">
    <property type="protein sequence ID" value="EMZ27929.1"/>
    <property type="molecule type" value="Genomic_DNA"/>
</dbReference>
<dbReference type="PATRIC" id="fig|1235802.3.peg.2201"/>
<dbReference type="Pfam" id="PF21104">
    <property type="entry name" value="Glyco_hydro_78_N"/>
    <property type="match status" value="1"/>
</dbReference>
<dbReference type="PANTHER" id="PTHR34987:SF6">
    <property type="entry name" value="ALPHA-L-RHAMNOSIDASE SIX-HAIRPIN GLYCOSIDASE DOMAIN-CONTAINING PROTEIN"/>
    <property type="match status" value="1"/>
</dbReference>
<feature type="domain" description="Alpha-L-rhamnosidase six-hairpin glycosidase" evidence="1">
    <location>
        <begin position="194"/>
        <end position="522"/>
    </location>
</feature>
<dbReference type="Gene3D" id="1.50.10.10">
    <property type="match status" value="1"/>
</dbReference>
<dbReference type="eggNOG" id="COG3408">
    <property type="taxonomic scope" value="Bacteria"/>
</dbReference>
<keyword evidence="4" id="KW-1185">Reference proteome</keyword>
<gene>
    <name evidence="3" type="ORF">C823_02070</name>
</gene>
<dbReference type="Proteomes" id="UP000012589">
    <property type="component" value="Unassembled WGS sequence"/>
</dbReference>
<dbReference type="HOGENOM" id="CLU_039489_0_0_9"/>
<evidence type="ECO:0000259" key="2">
    <source>
        <dbReference type="Pfam" id="PF21104"/>
    </source>
</evidence>
<dbReference type="AlphaFoldDB" id="N2ATW5"/>
<dbReference type="InterPro" id="IPR012341">
    <property type="entry name" value="6hp_glycosidase-like_sf"/>
</dbReference>
<feature type="domain" description="Glycosyl hydrolase family 78 alpha-rhamnosidase N-terminal" evidence="2">
    <location>
        <begin position="55"/>
        <end position="177"/>
    </location>
</feature>
<evidence type="ECO:0000313" key="4">
    <source>
        <dbReference type="Proteomes" id="UP000012589"/>
    </source>
</evidence>
<sequence>MASFGMIKDFQVKTNRTFLDRAAALEPVLHKKTIAAGGIVTVHNIMTDGRQETVVRPFADLSQLADMRFQRGDKVIFDFGDHQVGYVSFQAVPTGSHYDAPAYIRLTFAEAANELLEDSDAYDGWLSKSWIQEEVLHLDLLPDTVKLPRRYAFRYMQIEVLDTSPKYALKFCDISCESVSAVEMEQVKPLCFGDERYDNIDRISVKTLKDCMQKVFEDGVKRDRRLWLGDLRLQARANYVTFQNYDMVKRCLYLFAGMTFADGRIGACFFHEPEFCVDDTYLMDYALLFGPVLWDYYEATGDADTLRELYPQAMSQIDICMDTMLDENYVVIDQGDAFWCFLDWGKGLNKQAGAQAVLLYAMRYGICLAKAMGDSSRMRQLQDQTETLKQAAVEAFWDERLQMFVSGSERQVSWASQVWMILAHVFDRDKSRELILHTRQVNPEVRMVTPYMYHHYLDALIWCGEKELALEEMDRYWGGMIKAGADTFWEVYNPDNRYESPYGSTLVNSYCHAWSCTPTYLLRRFYKDGKYDDARS</sequence>
<proteinExistence type="predicted"/>